<dbReference type="GO" id="GO:0020037">
    <property type="term" value="F:heme binding"/>
    <property type="evidence" value="ECO:0007669"/>
    <property type="project" value="InterPro"/>
</dbReference>
<dbReference type="Gene3D" id="1.10.630.10">
    <property type="entry name" value="Cytochrome P450"/>
    <property type="match status" value="1"/>
</dbReference>
<evidence type="ECO:0000256" key="3">
    <source>
        <dbReference type="ARBA" id="ARBA00022723"/>
    </source>
</evidence>
<reference evidence="9" key="1">
    <citation type="journal article" date="2020" name="Stud. Mycol.">
        <title>101 Dothideomycetes genomes: a test case for predicting lifestyles and emergence of pathogens.</title>
        <authorList>
            <person name="Haridas S."/>
            <person name="Albert R."/>
            <person name="Binder M."/>
            <person name="Bloem J."/>
            <person name="Labutti K."/>
            <person name="Salamov A."/>
            <person name="Andreopoulos B."/>
            <person name="Baker S."/>
            <person name="Barry K."/>
            <person name="Bills G."/>
            <person name="Bluhm B."/>
            <person name="Cannon C."/>
            <person name="Castanera R."/>
            <person name="Culley D."/>
            <person name="Daum C."/>
            <person name="Ezra D."/>
            <person name="Gonzalez J."/>
            <person name="Henrissat B."/>
            <person name="Kuo A."/>
            <person name="Liang C."/>
            <person name="Lipzen A."/>
            <person name="Lutzoni F."/>
            <person name="Magnuson J."/>
            <person name="Mondo S."/>
            <person name="Nolan M."/>
            <person name="Ohm R."/>
            <person name="Pangilinan J."/>
            <person name="Park H.-J."/>
            <person name="Ramirez L."/>
            <person name="Alfaro M."/>
            <person name="Sun H."/>
            <person name="Tritt A."/>
            <person name="Yoshinaga Y."/>
            <person name="Zwiers L.-H."/>
            <person name="Turgeon B."/>
            <person name="Goodwin S."/>
            <person name="Spatafora J."/>
            <person name="Crous P."/>
            <person name="Grigoriev I."/>
        </authorList>
    </citation>
    <scope>NUCLEOTIDE SEQUENCE</scope>
    <source>
        <strain evidence="9">CBS 675.92</strain>
    </source>
</reference>
<dbReference type="PRINTS" id="PR00385">
    <property type="entry name" value="P450"/>
</dbReference>
<keyword evidence="8" id="KW-0812">Transmembrane</keyword>
<accession>A0A6A5TV97</accession>
<evidence type="ECO:0000256" key="5">
    <source>
        <dbReference type="ARBA" id="ARBA00023004"/>
    </source>
</evidence>
<dbReference type="GO" id="GO:0005506">
    <property type="term" value="F:iron ion binding"/>
    <property type="evidence" value="ECO:0007669"/>
    <property type="project" value="InterPro"/>
</dbReference>
<feature type="binding site" description="axial binding residue" evidence="7">
    <location>
        <position position="474"/>
    </location>
    <ligand>
        <name>heme</name>
        <dbReference type="ChEBI" id="CHEBI:30413"/>
    </ligand>
    <ligandPart>
        <name>Fe</name>
        <dbReference type="ChEBI" id="CHEBI:18248"/>
    </ligandPart>
</feature>
<dbReference type="GO" id="GO:0016705">
    <property type="term" value="F:oxidoreductase activity, acting on paired donors, with incorporation or reduction of molecular oxygen"/>
    <property type="evidence" value="ECO:0007669"/>
    <property type="project" value="InterPro"/>
</dbReference>
<evidence type="ECO:0000256" key="2">
    <source>
        <dbReference type="ARBA" id="ARBA00010617"/>
    </source>
</evidence>
<dbReference type="InterPro" id="IPR001128">
    <property type="entry name" value="Cyt_P450"/>
</dbReference>
<evidence type="ECO:0000256" key="7">
    <source>
        <dbReference type="PIRSR" id="PIRSR602401-1"/>
    </source>
</evidence>
<evidence type="ECO:0000313" key="9">
    <source>
        <dbReference type="EMBL" id="KAF1956545.1"/>
    </source>
</evidence>
<dbReference type="SUPFAM" id="SSF48264">
    <property type="entry name" value="Cytochrome P450"/>
    <property type="match status" value="1"/>
</dbReference>
<keyword evidence="8" id="KW-0472">Membrane</keyword>
<keyword evidence="3 7" id="KW-0479">Metal-binding</keyword>
<protein>
    <submittedName>
        <fullName evidence="9">Cytochrome P450</fullName>
    </submittedName>
</protein>
<dbReference type="PANTHER" id="PTHR24305:SF187">
    <property type="entry name" value="P450, PUTATIVE (EUROFUNG)-RELATED"/>
    <property type="match status" value="1"/>
</dbReference>
<dbReference type="GO" id="GO:0004497">
    <property type="term" value="F:monooxygenase activity"/>
    <property type="evidence" value="ECO:0007669"/>
    <property type="project" value="UniProtKB-KW"/>
</dbReference>
<feature type="transmembrane region" description="Helical" evidence="8">
    <location>
        <begin position="33"/>
        <end position="51"/>
    </location>
</feature>
<dbReference type="EMBL" id="ML976991">
    <property type="protein sequence ID" value="KAF1956545.1"/>
    <property type="molecule type" value="Genomic_DNA"/>
</dbReference>
<name>A0A6A5TV97_9PLEO</name>
<sequence length="534" mass="60602">MCYFALSKPLAAALGLLSHAVLNQGEWDGMAHLLLFSPVPFSTLVAAEYLLDSRATSLVAALKLASATTAVYLATLVASILIYRGFFHRLRKFPSPFLLRFSKFSALPLVAKSDEHWYEVIRDLHRTYRTDIIRTGPCELSIASPDAIKLIHGPLSKCRKSTSRNKQEHRERRKLWDRGFNTKALKEYESRLNRHALGLMEKLGEQAELGGKEGVRISSWNSFYSFDVMGDIGFSRSFGMVEKGREDDLIAASHRSFAHLGYLTHFPWLTMVLTRTKTGAKDLTDFLSWTRKVLIERHKTSPPERDVMSWLLENDKEEIPLGRNADTRLLIVAGSDTTATTLTFIMYELCNNPDVQKRLRETIDKVAPEKSFLEVEDVANIPYLQGVINEGLRMWPAVPSGVQRETPASGIVLPDQTYIPGNNLIWTPIYTLLRDERSFPSPSTFMPTRWTDEAPEYVQDKRAFIPFSTGRYDCIGQKLSLMEMRSVPANFIRRFEISHLEGGDRGESFVKNSTDCFVINMGNFDVKLTKRGRS</sequence>
<dbReference type="InterPro" id="IPR002401">
    <property type="entry name" value="Cyt_P450_E_grp-I"/>
</dbReference>
<keyword evidence="10" id="KW-1185">Reference proteome</keyword>
<evidence type="ECO:0000256" key="6">
    <source>
        <dbReference type="ARBA" id="ARBA00023033"/>
    </source>
</evidence>
<keyword evidence="6" id="KW-0503">Monooxygenase</keyword>
<dbReference type="Pfam" id="PF00067">
    <property type="entry name" value="p450"/>
    <property type="match status" value="1"/>
</dbReference>
<dbReference type="OrthoDB" id="6692864at2759"/>
<keyword evidence="4" id="KW-0560">Oxidoreductase</keyword>
<dbReference type="AlphaFoldDB" id="A0A6A5TV97"/>
<evidence type="ECO:0000256" key="1">
    <source>
        <dbReference type="ARBA" id="ARBA00001971"/>
    </source>
</evidence>
<proteinExistence type="inferred from homology"/>
<dbReference type="Proteomes" id="UP000800035">
    <property type="component" value="Unassembled WGS sequence"/>
</dbReference>
<evidence type="ECO:0000256" key="8">
    <source>
        <dbReference type="SAM" id="Phobius"/>
    </source>
</evidence>
<keyword evidence="7" id="KW-0349">Heme</keyword>
<evidence type="ECO:0000256" key="4">
    <source>
        <dbReference type="ARBA" id="ARBA00023002"/>
    </source>
</evidence>
<dbReference type="InterPro" id="IPR036396">
    <property type="entry name" value="Cyt_P450_sf"/>
</dbReference>
<dbReference type="PANTHER" id="PTHR24305">
    <property type="entry name" value="CYTOCHROME P450"/>
    <property type="match status" value="1"/>
</dbReference>
<comment type="similarity">
    <text evidence="2">Belongs to the cytochrome P450 family.</text>
</comment>
<evidence type="ECO:0000313" key="10">
    <source>
        <dbReference type="Proteomes" id="UP000800035"/>
    </source>
</evidence>
<gene>
    <name evidence="9" type="ORF">CC80DRAFT_525393</name>
</gene>
<dbReference type="InterPro" id="IPR050121">
    <property type="entry name" value="Cytochrome_P450_monoxygenase"/>
</dbReference>
<organism evidence="9 10">
    <name type="scientific">Byssothecium circinans</name>
    <dbReference type="NCBI Taxonomy" id="147558"/>
    <lineage>
        <taxon>Eukaryota</taxon>
        <taxon>Fungi</taxon>
        <taxon>Dikarya</taxon>
        <taxon>Ascomycota</taxon>
        <taxon>Pezizomycotina</taxon>
        <taxon>Dothideomycetes</taxon>
        <taxon>Pleosporomycetidae</taxon>
        <taxon>Pleosporales</taxon>
        <taxon>Massarineae</taxon>
        <taxon>Massarinaceae</taxon>
        <taxon>Byssothecium</taxon>
    </lineage>
</organism>
<keyword evidence="8" id="KW-1133">Transmembrane helix</keyword>
<keyword evidence="5 7" id="KW-0408">Iron</keyword>
<feature type="transmembrane region" description="Helical" evidence="8">
    <location>
        <begin position="58"/>
        <end position="83"/>
    </location>
</feature>
<dbReference type="PRINTS" id="PR00463">
    <property type="entry name" value="EP450I"/>
</dbReference>
<dbReference type="CDD" id="cd11061">
    <property type="entry name" value="CYP67-like"/>
    <property type="match status" value="1"/>
</dbReference>
<comment type="cofactor">
    <cofactor evidence="1 7">
        <name>heme</name>
        <dbReference type="ChEBI" id="CHEBI:30413"/>
    </cofactor>
</comment>